<accession>A0ABU9GQT6</accession>
<gene>
    <name evidence="1" type="ORF">V6256_08500</name>
</gene>
<dbReference type="Proteomes" id="UP001369082">
    <property type="component" value="Unassembled WGS sequence"/>
</dbReference>
<comment type="caution">
    <text evidence="1">The sequence shown here is derived from an EMBL/GenBank/DDBJ whole genome shotgun (WGS) entry which is preliminary data.</text>
</comment>
<keyword evidence="2" id="KW-1185">Reference proteome</keyword>
<name>A0ABU9GQT6_9GAMM</name>
<dbReference type="EMBL" id="JBAKAZ010000026">
    <property type="protein sequence ID" value="MEL0629647.1"/>
    <property type="molecule type" value="Genomic_DNA"/>
</dbReference>
<proteinExistence type="predicted"/>
<sequence>MNKIKLFPGYLVAFFFDEVCFGFYFDAGRETKVTAPRPISSMQVTSKKMLMKAMNKTNRFASNLAIFDFDEVCLGFCFYAGRETK</sequence>
<protein>
    <submittedName>
        <fullName evidence="1">Uncharacterized protein</fullName>
    </submittedName>
</protein>
<evidence type="ECO:0000313" key="2">
    <source>
        <dbReference type="Proteomes" id="UP001369082"/>
    </source>
</evidence>
<organism evidence="1 2">
    <name type="scientific">Psychromonas aquatilis</name>
    <dbReference type="NCBI Taxonomy" id="2005072"/>
    <lineage>
        <taxon>Bacteria</taxon>
        <taxon>Pseudomonadati</taxon>
        <taxon>Pseudomonadota</taxon>
        <taxon>Gammaproteobacteria</taxon>
        <taxon>Alteromonadales</taxon>
        <taxon>Psychromonadaceae</taxon>
        <taxon>Psychromonas</taxon>
    </lineage>
</organism>
<reference evidence="1 2" key="1">
    <citation type="submission" date="2024-02" db="EMBL/GenBank/DDBJ databases">
        <title>Bacteria isolated from the canopy kelp, Nereocystis luetkeana.</title>
        <authorList>
            <person name="Pfister C.A."/>
            <person name="Younker I.T."/>
            <person name="Light S.H."/>
        </authorList>
    </citation>
    <scope>NUCLEOTIDE SEQUENCE [LARGE SCALE GENOMIC DNA]</scope>
    <source>
        <strain evidence="1 2">TI.1.05</strain>
    </source>
</reference>
<dbReference type="RefSeq" id="WP_341597737.1">
    <property type="nucleotide sequence ID" value="NZ_JBAKAZ010000026.1"/>
</dbReference>
<evidence type="ECO:0000313" key="1">
    <source>
        <dbReference type="EMBL" id="MEL0629647.1"/>
    </source>
</evidence>